<sequence>MISFPSDMRIWLVAGVTDMRRSFNGPGEQIQSVLDENPHSGHIFIFRGRKGDMVKVLWADHDGMNLYTKRLEEGHFVWTSAQDGKISLTRSQLALLPERFDWRQPVRQKRTNLLNML</sequence>
<reference evidence="1 2" key="1">
    <citation type="submission" date="2016-01" db="EMBL/GenBank/DDBJ databases">
        <authorList>
            <person name="Oliw E.H."/>
        </authorList>
    </citation>
    <scope>NUCLEOTIDE SEQUENCE [LARGE SCALE GENOMIC DNA]</scope>
    <source>
        <strain evidence="1 2">MDcuke</strain>
    </source>
</reference>
<protein>
    <submittedName>
        <fullName evidence="1">Transposase</fullName>
    </submittedName>
</protein>
<dbReference type="EMBL" id="CP013970">
    <property type="protein sequence ID" value="AXF75955.1"/>
    <property type="molecule type" value="Genomic_DNA"/>
</dbReference>
<dbReference type="RefSeq" id="WP_233480608.1">
    <property type="nucleotide sequence ID" value="NZ_CP013970.1"/>
</dbReference>
<accession>A0A345CR88</accession>
<organism evidence="1 2">
    <name type="scientific">Erwinia tracheiphila</name>
    <dbReference type="NCBI Taxonomy" id="65700"/>
    <lineage>
        <taxon>Bacteria</taxon>
        <taxon>Pseudomonadati</taxon>
        <taxon>Pseudomonadota</taxon>
        <taxon>Gammaproteobacteria</taxon>
        <taxon>Enterobacterales</taxon>
        <taxon>Erwiniaceae</taxon>
        <taxon>Erwinia</taxon>
    </lineage>
</organism>
<dbReference type="InterPro" id="IPR008878">
    <property type="entry name" value="Transposase_IS66_Orf2"/>
</dbReference>
<dbReference type="NCBIfam" id="NF033819">
    <property type="entry name" value="IS66_TnpB"/>
    <property type="match status" value="1"/>
</dbReference>
<name>A0A345CR88_9GAMM</name>
<evidence type="ECO:0000313" key="1">
    <source>
        <dbReference type="EMBL" id="AXF75955.1"/>
    </source>
</evidence>
<gene>
    <name evidence="1" type="ORF">AV903_07690</name>
</gene>
<dbReference type="AlphaFoldDB" id="A0A345CR88"/>
<dbReference type="Proteomes" id="UP000264980">
    <property type="component" value="Chromosome"/>
</dbReference>
<proteinExistence type="predicted"/>
<dbReference type="Pfam" id="PF05717">
    <property type="entry name" value="TnpB_IS66"/>
    <property type="match status" value="1"/>
</dbReference>
<dbReference type="PANTHER" id="PTHR36455">
    <property type="match status" value="1"/>
</dbReference>
<evidence type="ECO:0000313" key="2">
    <source>
        <dbReference type="Proteomes" id="UP000264980"/>
    </source>
</evidence>
<dbReference type="PANTHER" id="PTHR36455:SF1">
    <property type="entry name" value="BLR8292 PROTEIN"/>
    <property type="match status" value="1"/>
</dbReference>